<dbReference type="STRING" id="418702.BJN45_13260"/>
<sequence>MISKTKRHLTLAIAAAALTFSLPGAHAQAPRVIKISHQFPAATSEDGDFRDRLVRRFAAEVEKQTKGSLKFEIYPGSSLMKTNSQIGALRKSALDMSLVPLAYGGGEIPAVNLTLMPTLVTSYEQGMRWKNAPVGKELDRILAEKNIKILTWVWQAGGIASTKKPVVVPEDAKGLKFRGGSKEMDQMLKGAGAAVTGMPSSEIYSAMQSGVLDAALTSSTSLISFRLHEFTKFVTTARQKSFWFMFEPLLISKSLYDSLTPEQQKIVSEVGASLEQFGVDESKKDDLRMADVYAKAGAKVSDMDDKAFAAWRAVAEQTAFKDFAENIKGGRELLDMALSVK</sequence>
<organism evidence="5 6">
    <name type="scientific">Azonexus hydrophilus</name>
    <dbReference type="NCBI Taxonomy" id="418702"/>
    <lineage>
        <taxon>Bacteria</taxon>
        <taxon>Pseudomonadati</taxon>
        <taxon>Pseudomonadota</taxon>
        <taxon>Betaproteobacteria</taxon>
        <taxon>Rhodocyclales</taxon>
        <taxon>Azonexaceae</taxon>
        <taxon>Azonexus</taxon>
    </lineage>
</organism>
<accession>A0A1R1I381</accession>
<evidence type="ECO:0000313" key="6">
    <source>
        <dbReference type="Proteomes" id="UP000187526"/>
    </source>
</evidence>
<comment type="similarity">
    <text evidence="1">Belongs to the bacterial solute-binding protein 7 family.</text>
</comment>
<protein>
    <submittedName>
        <fullName evidence="5">C4-dicarboxylate ABC transporter</fullName>
    </submittedName>
</protein>
<evidence type="ECO:0000256" key="4">
    <source>
        <dbReference type="SAM" id="SignalP"/>
    </source>
</evidence>
<feature type="chain" id="PRO_5012548552" evidence="4">
    <location>
        <begin position="28"/>
        <end position="341"/>
    </location>
</feature>
<dbReference type="PANTHER" id="PTHR33376:SF7">
    <property type="entry name" value="C4-DICARBOXYLATE-BINDING PROTEIN DCTB"/>
    <property type="match status" value="1"/>
</dbReference>
<dbReference type="RefSeq" id="WP_076095981.1">
    <property type="nucleotide sequence ID" value="NZ_MTHD01000004.1"/>
</dbReference>
<dbReference type="InterPro" id="IPR038404">
    <property type="entry name" value="TRAP_DctP_sf"/>
</dbReference>
<dbReference type="GO" id="GO:0055085">
    <property type="term" value="P:transmembrane transport"/>
    <property type="evidence" value="ECO:0007669"/>
    <property type="project" value="InterPro"/>
</dbReference>
<keyword evidence="6" id="KW-1185">Reference proteome</keyword>
<dbReference type="InterPro" id="IPR018389">
    <property type="entry name" value="DctP_fam"/>
</dbReference>
<dbReference type="Gene3D" id="3.40.190.170">
    <property type="entry name" value="Bacterial extracellular solute-binding protein, family 7"/>
    <property type="match status" value="1"/>
</dbReference>
<keyword evidence="3 4" id="KW-0732">Signal</keyword>
<evidence type="ECO:0000313" key="5">
    <source>
        <dbReference type="EMBL" id="OMG53185.1"/>
    </source>
</evidence>
<comment type="caution">
    <text evidence="5">The sequence shown here is derived from an EMBL/GenBank/DDBJ whole genome shotgun (WGS) entry which is preliminary data.</text>
</comment>
<name>A0A1R1I381_9RHOO</name>
<dbReference type="GO" id="GO:0015740">
    <property type="term" value="P:C4-dicarboxylate transport"/>
    <property type="evidence" value="ECO:0007669"/>
    <property type="project" value="TreeGrafter"/>
</dbReference>
<dbReference type="AlphaFoldDB" id="A0A1R1I381"/>
<dbReference type="OrthoDB" id="9794826at2"/>
<evidence type="ECO:0000256" key="3">
    <source>
        <dbReference type="ARBA" id="ARBA00022729"/>
    </source>
</evidence>
<keyword evidence="2" id="KW-0813">Transport</keyword>
<dbReference type="PANTHER" id="PTHR33376">
    <property type="match status" value="1"/>
</dbReference>
<dbReference type="Proteomes" id="UP000187526">
    <property type="component" value="Unassembled WGS sequence"/>
</dbReference>
<reference evidence="5 6" key="1">
    <citation type="submission" date="2016-10" db="EMBL/GenBank/DDBJ databases">
        <title>Alkaliphiles isolated from bioreactors.</title>
        <authorList>
            <person name="Salah Z."/>
            <person name="Rout S.P."/>
            <person name="Humphreys P.N."/>
        </authorList>
    </citation>
    <scope>NUCLEOTIDE SEQUENCE [LARGE SCALE GENOMIC DNA]</scope>
    <source>
        <strain evidence="5 6">ZS02</strain>
    </source>
</reference>
<evidence type="ECO:0000256" key="1">
    <source>
        <dbReference type="ARBA" id="ARBA00009023"/>
    </source>
</evidence>
<dbReference type="EMBL" id="MTHD01000004">
    <property type="protein sequence ID" value="OMG53185.1"/>
    <property type="molecule type" value="Genomic_DNA"/>
</dbReference>
<feature type="signal peptide" evidence="4">
    <location>
        <begin position="1"/>
        <end position="27"/>
    </location>
</feature>
<dbReference type="NCBIfam" id="NF037995">
    <property type="entry name" value="TRAP_S1"/>
    <property type="match status" value="1"/>
</dbReference>
<proteinExistence type="inferred from homology"/>
<dbReference type="Pfam" id="PF03480">
    <property type="entry name" value="DctP"/>
    <property type="match status" value="1"/>
</dbReference>
<evidence type="ECO:0000256" key="2">
    <source>
        <dbReference type="ARBA" id="ARBA00022448"/>
    </source>
</evidence>
<gene>
    <name evidence="5" type="ORF">BJN45_13260</name>
</gene>